<evidence type="ECO:0000313" key="2">
    <source>
        <dbReference type="EMBL" id="SHK24073.1"/>
    </source>
</evidence>
<organism evidence="2 3">
    <name type="scientific">Clostridium cavendishii DSM 21758</name>
    <dbReference type="NCBI Taxonomy" id="1121302"/>
    <lineage>
        <taxon>Bacteria</taxon>
        <taxon>Bacillati</taxon>
        <taxon>Bacillota</taxon>
        <taxon>Clostridia</taxon>
        <taxon>Eubacteriales</taxon>
        <taxon>Clostridiaceae</taxon>
        <taxon>Clostridium</taxon>
    </lineage>
</organism>
<keyword evidence="1" id="KW-0732">Signal</keyword>
<gene>
    <name evidence="2" type="ORF">SAMN02745163_03464</name>
</gene>
<dbReference type="RefSeq" id="WP_072990825.1">
    <property type="nucleotide sequence ID" value="NZ_FQZB01000015.1"/>
</dbReference>
<dbReference type="EMBL" id="FQZB01000015">
    <property type="protein sequence ID" value="SHK24073.1"/>
    <property type="molecule type" value="Genomic_DNA"/>
</dbReference>
<evidence type="ECO:0000256" key="1">
    <source>
        <dbReference type="ARBA" id="ARBA00022729"/>
    </source>
</evidence>
<evidence type="ECO:0000313" key="3">
    <source>
        <dbReference type="Proteomes" id="UP000184310"/>
    </source>
</evidence>
<protein>
    <submittedName>
        <fullName evidence="2">Uncharacterized protein</fullName>
    </submittedName>
</protein>
<dbReference type="Gene3D" id="2.60.40.1220">
    <property type="match status" value="1"/>
</dbReference>
<proteinExistence type="predicted"/>
<reference evidence="2 3" key="1">
    <citation type="submission" date="2016-11" db="EMBL/GenBank/DDBJ databases">
        <authorList>
            <person name="Jaros S."/>
            <person name="Januszkiewicz K."/>
            <person name="Wedrychowicz H."/>
        </authorList>
    </citation>
    <scope>NUCLEOTIDE SEQUENCE [LARGE SCALE GENOMIC DNA]</scope>
    <source>
        <strain evidence="2 3">DSM 21758</strain>
    </source>
</reference>
<keyword evidence="3" id="KW-1185">Reference proteome</keyword>
<dbReference type="Proteomes" id="UP000184310">
    <property type="component" value="Unassembled WGS sequence"/>
</dbReference>
<dbReference type="InterPro" id="IPR014755">
    <property type="entry name" value="Cu-Rt/internalin_Ig-like"/>
</dbReference>
<dbReference type="AlphaFoldDB" id="A0A1M6QVD1"/>
<accession>A0A1M6QVD1</accession>
<dbReference type="OrthoDB" id="2865952at2"/>
<sequence length="169" mass="18537">MKKHIIKILVGITISTSLISIGNGAFVNADIKGDNWYIQCASDSTETKIPKLLSGKQLSANQLEITYDKDVDPALATKASNYWIQSTKQDKPEGIATLGKDEKVSDKNSLTDKMVKIVPKDGSSKTFILTFKDKIKTGQEYKLIICYVTVKGAPPYKGDNGKALFVGKY</sequence>
<name>A0A1M6QVD1_9CLOT</name>